<dbReference type="EnsemblFungi" id="FOXG_17612T0">
    <property type="protein sequence ID" value="FOXG_17612P0"/>
    <property type="gene ID" value="FOXG_17612"/>
</dbReference>
<dbReference type="PANTHER" id="PTHR47256:SF1">
    <property type="entry name" value="ZN(II)2CYS6 TRANSCRIPTION FACTOR (EUROFUNG)"/>
    <property type="match status" value="1"/>
</dbReference>
<accession>A0A0C4DJG2</accession>
<evidence type="ECO:0008006" key="4">
    <source>
        <dbReference type="Google" id="ProtNLM"/>
    </source>
</evidence>
<evidence type="ECO:0000256" key="1">
    <source>
        <dbReference type="SAM" id="Coils"/>
    </source>
</evidence>
<dbReference type="InterPro" id="IPR053187">
    <property type="entry name" value="Notoamide_regulator"/>
</dbReference>
<reference evidence="2" key="2">
    <citation type="submission" date="2025-08" db="UniProtKB">
        <authorList>
            <consortium name="EnsemblFungi"/>
        </authorList>
    </citation>
    <scope>IDENTIFICATION</scope>
    <source>
        <strain evidence="2">4287 / CBS 123668 / FGSC 9935 / NRRL 34936</strain>
    </source>
</reference>
<dbReference type="AlphaFoldDB" id="A0A0C4DJG2"/>
<name>A0A0C4DJG2_FUSOF</name>
<reference evidence="3" key="1">
    <citation type="journal article" date="2012" name="Mol. Plant Microbe Interact.">
        <title>A highly conserved effector in Fusarium oxysporum is required for full virulence on Arabidopsis.</title>
        <authorList>
            <person name="Thatcher L.F."/>
            <person name="Gardiner D.M."/>
            <person name="Kazan K."/>
            <person name="Manners J."/>
        </authorList>
    </citation>
    <scope>NUCLEOTIDE SEQUENCE [LARGE SCALE GENOMIC DNA]</scope>
    <source>
        <strain evidence="3">Fo5176</strain>
    </source>
</reference>
<proteinExistence type="predicted"/>
<protein>
    <recommendedName>
        <fullName evidence="4">Transcription factor domain-containing protein</fullName>
    </recommendedName>
</protein>
<dbReference type="CDD" id="cd12148">
    <property type="entry name" value="fungal_TF_MHR"/>
    <property type="match status" value="1"/>
</dbReference>
<feature type="coiled-coil region" evidence="1">
    <location>
        <begin position="240"/>
        <end position="271"/>
    </location>
</feature>
<dbReference type="Proteomes" id="UP000002489">
    <property type="component" value="Unassembled WGS sequence"/>
</dbReference>
<keyword evidence="1" id="KW-0175">Coiled coil</keyword>
<evidence type="ECO:0000313" key="2">
    <source>
        <dbReference type="EnsemblFungi" id="FOXG_17612P0"/>
    </source>
</evidence>
<dbReference type="STRING" id="426428.A0A0C4DJG2"/>
<organism evidence="2 3">
    <name type="scientific">Fusarium oxysporum (strain Fo5176)</name>
    <name type="common">Fusarium vascular wilt</name>
    <dbReference type="NCBI Taxonomy" id="660025"/>
    <lineage>
        <taxon>Eukaryota</taxon>
        <taxon>Fungi</taxon>
        <taxon>Dikarya</taxon>
        <taxon>Ascomycota</taxon>
        <taxon>Pezizomycotina</taxon>
        <taxon>Sordariomycetes</taxon>
        <taxon>Hypocreomycetidae</taxon>
        <taxon>Hypocreales</taxon>
        <taxon>Nectriaceae</taxon>
        <taxon>Fusarium</taxon>
        <taxon>Fusarium oxysporum species complex</taxon>
    </lineage>
</organism>
<evidence type="ECO:0000313" key="3">
    <source>
        <dbReference type="Proteomes" id="UP000002489"/>
    </source>
</evidence>
<dbReference type="PANTHER" id="PTHR47256">
    <property type="entry name" value="ZN(II)2CYS6 TRANSCRIPTION FACTOR (EUROFUNG)-RELATED"/>
    <property type="match status" value="1"/>
</dbReference>
<sequence length="272" mass="30583">MTAWALFAWQGLQSYHQEKPPLATSPPRVGLSSATEALGEIWVKYSAADRPVPLHFSQTFVALVEFRSILNEITDFLHPHHTSQRRMTSAEASRYHLRLQEWYRRLPDHLNPYNLIFPAHFHLQSSQEINNSDVLICAYILRGQARMAYLSDAVLRILDRAPPAPRERSTVAQGVQGFTGRGTNPLAAACLKGDDVGDCSIAASVASQYSSWLLASGLRHQHLTIGIGENKEDLKPRHFLAELKRDRQGLIDQLNSTTEKLRRKVAKLEGRA</sequence>